<dbReference type="PROSITE" id="PS00638">
    <property type="entry name" value="PII_GLNB_CTER"/>
    <property type="match status" value="1"/>
</dbReference>
<name>A0A857DGL5_9FIRM</name>
<sequence length="112" mass="12312">MKKIECIIRPAKLENVKEALGKFGIKGMTVTNVIGCGLQQGKTEVYRGNAYTINLLPKYKIEIIVPDESVDKVIEIITETARTGEIGDGKIFVYDVLNAVRIRTGESGEKAV</sequence>
<dbReference type="PROSITE" id="PS51343">
    <property type="entry name" value="PII_GLNB_DOM"/>
    <property type="match status" value="1"/>
</dbReference>
<dbReference type="InterPro" id="IPR011322">
    <property type="entry name" value="N-reg_PII-like_a/b"/>
</dbReference>
<dbReference type="EMBL" id="CP046996">
    <property type="protein sequence ID" value="QHA00450.1"/>
    <property type="molecule type" value="Genomic_DNA"/>
</dbReference>
<dbReference type="RefSeq" id="WP_025205581.1">
    <property type="nucleotide sequence ID" value="NZ_CP046996.1"/>
</dbReference>
<keyword evidence="2" id="KW-0597">Phosphoprotein</keyword>
<comment type="similarity">
    <text evidence="3">Belongs to the P(II) protein family.</text>
</comment>
<gene>
    <name evidence="4" type="ORF">GQ588_07320</name>
</gene>
<protein>
    <submittedName>
        <fullName evidence="4">P-II family nitrogen regulator</fullName>
    </submittedName>
</protein>
<dbReference type="Gene3D" id="3.30.70.120">
    <property type="match status" value="1"/>
</dbReference>
<dbReference type="GO" id="GO:0005524">
    <property type="term" value="F:ATP binding"/>
    <property type="evidence" value="ECO:0007669"/>
    <property type="project" value="TreeGrafter"/>
</dbReference>
<dbReference type="AlphaFoldDB" id="A0A857DGL5"/>
<reference evidence="4 5" key="1">
    <citation type="submission" date="2019-12" db="EMBL/GenBank/DDBJ databases">
        <title>Sequence classification of anaerobic respiratory reductive dehalogenases: First we see many, then we see few.</title>
        <authorList>
            <person name="Molenda O."/>
            <person name="Puentes Jacome L.A."/>
            <person name="Cao X."/>
            <person name="Nesbo C.L."/>
            <person name="Tang S."/>
            <person name="Morson N."/>
            <person name="Patron J."/>
            <person name="Lomheim L."/>
            <person name="Wishart D.S."/>
            <person name="Edwards E.A."/>
        </authorList>
    </citation>
    <scope>NUCLEOTIDE SEQUENCE [LARGE SCALE GENOMIC DNA]</scope>
    <source>
        <strain evidence="4 5">12DCA</strain>
    </source>
</reference>
<dbReference type="PANTHER" id="PTHR30115:SF11">
    <property type="entry name" value="NITROGEN REGULATORY PROTEIN P-II HOMOLOG"/>
    <property type="match status" value="1"/>
</dbReference>
<dbReference type="InterPro" id="IPR002187">
    <property type="entry name" value="N-reg_PII"/>
</dbReference>
<dbReference type="Pfam" id="PF00543">
    <property type="entry name" value="P-II"/>
    <property type="match status" value="1"/>
</dbReference>
<feature type="modified residue" description="O-UMP-tyrosine" evidence="1">
    <location>
        <position position="51"/>
    </location>
</feature>
<dbReference type="PRINTS" id="PR00340">
    <property type="entry name" value="PIIGLNB"/>
</dbReference>
<evidence type="ECO:0000256" key="3">
    <source>
        <dbReference type="RuleBase" id="RU003936"/>
    </source>
</evidence>
<dbReference type="PANTHER" id="PTHR30115">
    <property type="entry name" value="NITROGEN REGULATORY PROTEIN P-II"/>
    <property type="match status" value="1"/>
</dbReference>
<dbReference type="InterPro" id="IPR017918">
    <property type="entry name" value="N-reg_PII_CS"/>
</dbReference>
<dbReference type="GO" id="GO:0030234">
    <property type="term" value="F:enzyme regulator activity"/>
    <property type="evidence" value="ECO:0007669"/>
    <property type="project" value="InterPro"/>
</dbReference>
<dbReference type="GO" id="GO:0006808">
    <property type="term" value="P:regulation of nitrogen utilization"/>
    <property type="evidence" value="ECO:0007669"/>
    <property type="project" value="InterPro"/>
</dbReference>
<dbReference type="PIRSF" id="PIRSF039144">
    <property type="entry name" value="GlnB"/>
    <property type="match status" value="1"/>
</dbReference>
<evidence type="ECO:0000256" key="1">
    <source>
        <dbReference type="PIRSR" id="PIRSR039144-50"/>
    </source>
</evidence>
<dbReference type="Proteomes" id="UP000430508">
    <property type="component" value="Chromosome"/>
</dbReference>
<proteinExistence type="inferred from homology"/>
<dbReference type="GO" id="GO:0005829">
    <property type="term" value="C:cytosol"/>
    <property type="evidence" value="ECO:0007669"/>
    <property type="project" value="TreeGrafter"/>
</dbReference>
<dbReference type="SUPFAM" id="SSF54913">
    <property type="entry name" value="GlnB-like"/>
    <property type="match status" value="1"/>
</dbReference>
<dbReference type="SMART" id="SM00938">
    <property type="entry name" value="P-II"/>
    <property type="match status" value="1"/>
</dbReference>
<organism evidence="4 5">
    <name type="scientific">Dehalobacter restrictus</name>
    <dbReference type="NCBI Taxonomy" id="55583"/>
    <lineage>
        <taxon>Bacteria</taxon>
        <taxon>Bacillati</taxon>
        <taxon>Bacillota</taxon>
        <taxon>Clostridia</taxon>
        <taxon>Eubacteriales</taxon>
        <taxon>Desulfitobacteriaceae</taxon>
        <taxon>Dehalobacter</taxon>
    </lineage>
</organism>
<evidence type="ECO:0000313" key="4">
    <source>
        <dbReference type="EMBL" id="QHA00450.1"/>
    </source>
</evidence>
<accession>A0A857DGL5</accession>
<dbReference type="InterPro" id="IPR015867">
    <property type="entry name" value="N-reg_PII/ATP_PRibTrfase_C"/>
</dbReference>
<evidence type="ECO:0000313" key="5">
    <source>
        <dbReference type="Proteomes" id="UP000430508"/>
    </source>
</evidence>
<evidence type="ECO:0000256" key="2">
    <source>
        <dbReference type="PIRSR" id="PIRSR602187-50"/>
    </source>
</evidence>